<dbReference type="AlphaFoldDB" id="A0A2P2IMJ5"/>
<sequence length="38" mass="4777">MHLTLSWSIIPCCYIIFYDYTWYIIWLFQTLQCESLMH</sequence>
<dbReference type="EMBL" id="GGEC01001976">
    <property type="protein sequence ID" value="MBW82459.1"/>
    <property type="molecule type" value="Transcribed_RNA"/>
</dbReference>
<reference evidence="2" key="1">
    <citation type="submission" date="2018-02" db="EMBL/GenBank/DDBJ databases">
        <title>Rhizophora mucronata_Transcriptome.</title>
        <authorList>
            <person name="Meera S.P."/>
            <person name="Sreeshan A."/>
            <person name="Augustine A."/>
        </authorList>
    </citation>
    <scope>NUCLEOTIDE SEQUENCE</scope>
    <source>
        <tissue evidence="2">Leaf</tissue>
    </source>
</reference>
<keyword evidence="1" id="KW-1133">Transmembrane helix</keyword>
<keyword evidence="1" id="KW-0472">Membrane</keyword>
<evidence type="ECO:0000313" key="2">
    <source>
        <dbReference type="EMBL" id="MBW82459.1"/>
    </source>
</evidence>
<protein>
    <submittedName>
        <fullName evidence="2">Uncharacterized protein</fullName>
    </submittedName>
</protein>
<accession>A0A2P2IMJ5</accession>
<proteinExistence type="predicted"/>
<keyword evidence="1" id="KW-0812">Transmembrane</keyword>
<evidence type="ECO:0000256" key="1">
    <source>
        <dbReference type="SAM" id="Phobius"/>
    </source>
</evidence>
<name>A0A2P2IMJ5_RHIMU</name>
<feature type="transmembrane region" description="Helical" evidence="1">
    <location>
        <begin position="6"/>
        <end position="28"/>
    </location>
</feature>
<organism evidence="2">
    <name type="scientific">Rhizophora mucronata</name>
    <name type="common">Asiatic mangrove</name>
    <dbReference type="NCBI Taxonomy" id="61149"/>
    <lineage>
        <taxon>Eukaryota</taxon>
        <taxon>Viridiplantae</taxon>
        <taxon>Streptophyta</taxon>
        <taxon>Embryophyta</taxon>
        <taxon>Tracheophyta</taxon>
        <taxon>Spermatophyta</taxon>
        <taxon>Magnoliopsida</taxon>
        <taxon>eudicotyledons</taxon>
        <taxon>Gunneridae</taxon>
        <taxon>Pentapetalae</taxon>
        <taxon>rosids</taxon>
        <taxon>fabids</taxon>
        <taxon>Malpighiales</taxon>
        <taxon>Rhizophoraceae</taxon>
        <taxon>Rhizophora</taxon>
    </lineage>
</organism>